<name>A0A8C3RJI7_CHESE</name>
<dbReference type="PANTHER" id="PTHR11972">
    <property type="entry name" value="NADPH OXIDASE"/>
    <property type="match status" value="1"/>
</dbReference>
<sequence length="161" mass="18176">VLSWALNTWLGLNVFLFVYYFLLFDRDKKFYYTRVLLGSALAWARASAKCLNFNSMLILLPVCRNLLSFLRGTCSCCRRTMRKQLDHNLTFHKLVAYAIALFTGNSGTHLTQSLVQVLPCLGTRVANPPGLSWSAQELNIMSCGETSKHTSNQNWHLLGAV</sequence>
<keyword evidence="1" id="KW-0560">Oxidoreductase</keyword>
<evidence type="ECO:0000313" key="4">
    <source>
        <dbReference type="Proteomes" id="UP000694403"/>
    </source>
</evidence>
<dbReference type="GO" id="GO:0016175">
    <property type="term" value="F:superoxide-generating NAD(P)H oxidase activity"/>
    <property type="evidence" value="ECO:0007669"/>
    <property type="project" value="TreeGrafter"/>
</dbReference>
<evidence type="ECO:0000256" key="1">
    <source>
        <dbReference type="ARBA" id="ARBA00023002"/>
    </source>
</evidence>
<dbReference type="Ensembl" id="ENSCSRT00000000315.1">
    <property type="protein sequence ID" value="ENSCSRP00000000304.1"/>
    <property type="gene ID" value="ENSCSRG00000000243.1"/>
</dbReference>
<dbReference type="PANTHER" id="PTHR11972:SF71">
    <property type="entry name" value="NADPH OXIDASE 1"/>
    <property type="match status" value="1"/>
</dbReference>
<dbReference type="GO" id="GO:0042554">
    <property type="term" value="P:superoxide anion generation"/>
    <property type="evidence" value="ECO:0007669"/>
    <property type="project" value="TreeGrafter"/>
</dbReference>
<evidence type="ECO:0000313" key="3">
    <source>
        <dbReference type="Ensembl" id="ENSCSRP00000000304.1"/>
    </source>
</evidence>
<keyword evidence="2" id="KW-0812">Transmembrane</keyword>
<evidence type="ECO:0000256" key="2">
    <source>
        <dbReference type="SAM" id="Phobius"/>
    </source>
</evidence>
<dbReference type="GO" id="GO:0043020">
    <property type="term" value="C:NADPH oxidase complex"/>
    <property type="evidence" value="ECO:0007669"/>
    <property type="project" value="TreeGrafter"/>
</dbReference>
<keyword evidence="4" id="KW-1185">Reference proteome</keyword>
<dbReference type="Proteomes" id="UP000694403">
    <property type="component" value="Unplaced"/>
</dbReference>
<dbReference type="GO" id="GO:0006952">
    <property type="term" value="P:defense response"/>
    <property type="evidence" value="ECO:0007669"/>
    <property type="project" value="TreeGrafter"/>
</dbReference>
<dbReference type="InterPro" id="IPR050369">
    <property type="entry name" value="RBOH/FRE"/>
</dbReference>
<keyword evidence="2" id="KW-1133">Transmembrane helix</keyword>
<protein>
    <submittedName>
        <fullName evidence="3">NADPH oxidase 1</fullName>
    </submittedName>
</protein>
<reference evidence="3" key="2">
    <citation type="submission" date="2025-09" db="UniProtKB">
        <authorList>
            <consortium name="Ensembl"/>
        </authorList>
    </citation>
    <scope>IDENTIFICATION</scope>
</reference>
<feature type="transmembrane region" description="Helical" evidence="2">
    <location>
        <begin position="6"/>
        <end position="24"/>
    </location>
</feature>
<proteinExistence type="predicted"/>
<reference evidence="3" key="1">
    <citation type="submission" date="2025-08" db="UniProtKB">
        <authorList>
            <consortium name="Ensembl"/>
        </authorList>
    </citation>
    <scope>IDENTIFICATION</scope>
</reference>
<organism evidence="3 4">
    <name type="scientific">Chelydra serpentina</name>
    <name type="common">Snapping turtle</name>
    <name type="synonym">Testudo serpentina</name>
    <dbReference type="NCBI Taxonomy" id="8475"/>
    <lineage>
        <taxon>Eukaryota</taxon>
        <taxon>Metazoa</taxon>
        <taxon>Chordata</taxon>
        <taxon>Craniata</taxon>
        <taxon>Vertebrata</taxon>
        <taxon>Euteleostomi</taxon>
        <taxon>Archelosauria</taxon>
        <taxon>Testudinata</taxon>
        <taxon>Testudines</taxon>
        <taxon>Cryptodira</taxon>
        <taxon>Durocryptodira</taxon>
        <taxon>Americhelydia</taxon>
        <taxon>Chelydroidea</taxon>
        <taxon>Chelydridae</taxon>
        <taxon>Chelydra</taxon>
    </lineage>
</organism>
<keyword evidence="2" id="KW-0472">Membrane</keyword>
<dbReference type="AlphaFoldDB" id="A0A8C3RJI7"/>
<accession>A0A8C3RJI7</accession>